<dbReference type="Pfam" id="PF07670">
    <property type="entry name" value="Gate"/>
    <property type="match status" value="1"/>
</dbReference>
<dbReference type="EMBL" id="FQZV01000014">
    <property type="protein sequence ID" value="SHJ10692.1"/>
    <property type="molecule type" value="Genomic_DNA"/>
</dbReference>
<evidence type="ECO:0000313" key="3">
    <source>
        <dbReference type="EMBL" id="SHJ10692.1"/>
    </source>
</evidence>
<evidence type="ECO:0000256" key="1">
    <source>
        <dbReference type="SAM" id="Phobius"/>
    </source>
</evidence>
<keyword evidence="1" id="KW-0472">Membrane</keyword>
<keyword evidence="1" id="KW-0812">Transmembrane</keyword>
<keyword evidence="4" id="KW-1185">Reference proteome</keyword>
<feature type="transmembrane region" description="Helical" evidence="1">
    <location>
        <begin position="120"/>
        <end position="138"/>
    </location>
</feature>
<protein>
    <submittedName>
        <fullName evidence="3">Nucleoside recognition</fullName>
    </submittedName>
</protein>
<evidence type="ECO:0000259" key="2">
    <source>
        <dbReference type="Pfam" id="PF07670"/>
    </source>
</evidence>
<dbReference type="OrthoDB" id="9779080at2"/>
<dbReference type="STRING" id="1121919.SAMN02745975_01306"/>
<dbReference type="InterPro" id="IPR011642">
    <property type="entry name" value="Gate_dom"/>
</dbReference>
<reference evidence="4" key="1">
    <citation type="submission" date="2016-11" db="EMBL/GenBank/DDBJ databases">
        <authorList>
            <person name="Varghese N."/>
            <person name="Submissions S."/>
        </authorList>
    </citation>
    <scope>NUCLEOTIDE SEQUENCE [LARGE SCALE GENOMIC DNA]</scope>
    <source>
        <strain evidence="4">DSM 17957</strain>
    </source>
</reference>
<gene>
    <name evidence="3" type="ORF">SAMN02745975_01306</name>
</gene>
<feature type="domain" description="Nucleoside transporter/FeoB GTPase Gate" evidence="2">
    <location>
        <begin position="17"/>
        <end position="107"/>
    </location>
</feature>
<evidence type="ECO:0000313" key="4">
    <source>
        <dbReference type="Proteomes" id="UP000184536"/>
    </source>
</evidence>
<name>A0A1M6GL63_9FIRM</name>
<keyword evidence="1" id="KW-1133">Transmembrane helix</keyword>
<sequence length="155" mass="16908">MVGILQEALFGSIKSVYSIAKIVIPLMIVMELAKDYKVLDKISKGFSFIVEPFQMSKEAAFPLMVGLIFGLSYGAGVILQSAKEGNLTKKDTSLIGVFLIACHAVIEDTLVFVAVGANGWLLLGTRTLMAIVVTFVISRTMENNIEEYSKNPLEN</sequence>
<proteinExistence type="predicted"/>
<dbReference type="RefSeq" id="WP_110940536.1">
    <property type="nucleotide sequence ID" value="NZ_FQZV01000014.1"/>
</dbReference>
<feature type="transmembrane region" description="Helical" evidence="1">
    <location>
        <begin position="59"/>
        <end position="82"/>
    </location>
</feature>
<dbReference type="AlphaFoldDB" id="A0A1M6GL63"/>
<dbReference type="Proteomes" id="UP000184536">
    <property type="component" value="Unassembled WGS sequence"/>
</dbReference>
<accession>A0A1M6GL63</accession>
<feature type="transmembrane region" description="Helical" evidence="1">
    <location>
        <begin position="94"/>
        <end position="114"/>
    </location>
</feature>
<organism evidence="3 4">
    <name type="scientific">Geosporobacter subterraneus DSM 17957</name>
    <dbReference type="NCBI Taxonomy" id="1121919"/>
    <lineage>
        <taxon>Bacteria</taxon>
        <taxon>Bacillati</taxon>
        <taxon>Bacillota</taxon>
        <taxon>Clostridia</taxon>
        <taxon>Peptostreptococcales</taxon>
        <taxon>Thermotaleaceae</taxon>
        <taxon>Geosporobacter</taxon>
    </lineage>
</organism>